<dbReference type="EMBL" id="GG704914">
    <property type="protein sequence ID" value="EAS34021.3"/>
    <property type="molecule type" value="Genomic_DNA"/>
</dbReference>
<feature type="transmembrane region" description="Helical" evidence="6">
    <location>
        <begin position="105"/>
        <end position="124"/>
    </location>
</feature>
<keyword evidence="9" id="KW-1185">Reference proteome</keyword>
<dbReference type="Pfam" id="PF06813">
    <property type="entry name" value="Nodulin-like"/>
    <property type="match status" value="1"/>
</dbReference>
<feature type="compositionally biased region" description="Polar residues" evidence="5">
    <location>
        <begin position="207"/>
        <end position="217"/>
    </location>
</feature>
<proteinExistence type="predicted"/>
<feature type="compositionally biased region" description="Polar residues" evidence="5">
    <location>
        <begin position="258"/>
        <end position="270"/>
    </location>
</feature>
<feature type="transmembrane region" description="Helical" evidence="6">
    <location>
        <begin position="144"/>
        <end position="165"/>
    </location>
</feature>
<dbReference type="InterPro" id="IPR036259">
    <property type="entry name" value="MFS_trans_sf"/>
</dbReference>
<protein>
    <submittedName>
        <fullName evidence="8">MFS transporter</fullName>
    </submittedName>
</protein>
<dbReference type="PANTHER" id="PTHR21576:SF158">
    <property type="entry name" value="RIBOSOMAL RNA-PROCESSING PROTEIN 12-LIKE CONSERVED DOMAIN-CONTAINING PROTEIN"/>
    <property type="match status" value="1"/>
</dbReference>
<feature type="transmembrane region" description="Helical" evidence="6">
    <location>
        <begin position="302"/>
        <end position="324"/>
    </location>
</feature>
<feature type="transmembrane region" description="Helical" evidence="6">
    <location>
        <begin position="442"/>
        <end position="463"/>
    </location>
</feature>
<feature type="transmembrane region" description="Helical" evidence="6">
    <location>
        <begin position="171"/>
        <end position="191"/>
    </location>
</feature>
<dbReference type="VEuPathDB" id="FungiDB:CIMG_05045"/>
<dbReference type="GO" id="GO:0000329">
    <property type="term" value="C:fungal-type vacuole membrane"/>
    <property type="evidence" value="ECO:0007669"/>
    <property type="project" value="TreeGrafter"/>
</dbReference>
<evidence type="ECO:0000313" key="9">
    <source>
        <dbReference type="Proteomes" id="UP000001261"/>
    </source>
</evidence>
<evidence type="ECO:0000256" key="3">
    <source>
        <dbReference type="ARBA" id="ARBA00022989"/>
    </source>
</evidence>
<dbReference type="FunCoup" id="J3KES7">
    <property type="interactions" value="60"/>
</dbReference>
<gene>
    <name evidence="8" type="ORF">CIMG_05045</name>
</gene>
<feature type="transmembrane region" description="Helical" evidence="6">
    <location>
        <begin position="77"/>
        <end position="93"/>
    </location>
</feature>
<organism evidence="8 9">
    <name type="scientific">Coccidioides immitis (strain RS)</name>
    <name type="common">Valley fever fungus</name>
    <dbReference type="NCBI Taxonomy" id="246410"/>
    <lineage>
        <taxon>Eukaryota</taxon>
        <taxon>Fungi</taxon>
        <taxon>Dikarya</taxon>
        <taxon>Ascomycota</taxon>
        <taxon>Pezizomycotina</taxon>
        <taxon>Eurotiomycetes</taxon>
        <taxon>Eurotiomycetidae</taxon>
        <taxon>Onygenales</taxon>
        <taxon>Onygenaceae</taxon>
        <taxon>Coccidioides</taxon>
    </lineage>
</organism>
<sequence length="528" mass="56376">MSPSITTAQRLLTVVAATAIALASGTNYVYSAWAPQFAERMKLSSTESNLIGTAANVGTYASGIAIGLLVDSKGPRPGTMIGTVALFLGYFPIHRAYASGAGSMSVPLLCFFSFLTGLGSCSAFSASIKTAASNFPNHRGSATAFPLAAFGLSAFFFSTIAAFAFPDDTSLFLLVLAVGTSSLIFVSSFFVKLLPHSSSYSSISDYEPTNASQSSQLHRTRSTDNHHGIADVEAPRTSSSVDLPVSSPAPPRHETADETSSLITRSSTSENPLFDENLKSRVAGDSLHSDLRGFRILGTVEFWQLFSLLGVLTGIGLMTINNIGNDVKALWKYYDDSVSSEFLQKRQAIHVSTLSVLSFIGRLISGIGSDLLVKHLKMSRQWCVFAASLFFCAGQLAGAQVSNPHHLILVSGMTGFAYGMLFGVYPSLVAHTFGIGGISQNWGIMTLAAVVGGNIFNLIYGSIYDRNSVILPNGDRDCREGLACYRTAYWVTSYAGIAGALITLWGVWHEKRVMAKLVGKNNNHAHAS</sequence>
<dbReference type="RefSeq" id="XP_001245604.2">
    <property type="nucleotide sequence ID" value="XM_001245603.2"/>
</dbReference>
<dbReference type="InParanoid" id="J3KES7"/>
<evidence type="ECO:0000256" key="2">
    <source>
        <dbReference type="ARBA" id="ARBA00022692"/>
    </source>
</evidence>
<keyword evidence="4 6" id="KW-0472">Membrane</keyword>
<comment type="subcellular location">
    <subcellularLocation>
        <location evidence="1">Membrane</location>
        <topology evidence="1">Multi-pass membrane protein</topology>
    </subcellularLocation>
</comment>
<evidence type="ECO:0000256" key="4">
    <source>
        <dbReference type="ARBA" id="ARBA00023136"/>
    </source>
</evidence>
<evidence type="ECO:0000256" key="5">
    <source>
        <dbReference type="SAM" id="MobiDB-lite"/>
    </source>
</evidence>
<evidence type="ECO:0000259" key="7">
    <source>
        <dbReference type="Pfam" id="PF06813"/>
    </source>
</evidence>
<dbReference type="Proteomes" id="UP000001261">
    <property type="component" value="Unassembled WGS sequence"/>
</dbReference>
<dbReference type="GeneID" id="4564344"/>
<feature type="transmembrane region" description="Helical" evidence="6">
    <location>
        <begin position="382"/>
        <end position="401"/>
    </location>
</feature>
<reference evidence="9" key="2">
    <citation type="journal article" date="2010" name="Genome Res.">
        <title>Population genomic sequencing of Coccidioides fungi reveals recent hybridization and transposon control.</title>
        <authorList>
            <person name="Neafsey D.E."/>
            <person name="Barker B.M."/>
            <person name="Sharpton T.J."/>
            <person name="Stajich J.E."/>
            <person name="Park D.J."/>
            <person name="Whiston E."/>
            <person name="Hung C.-Y."/>
            <person name="McMahan C."/>
            <person name="White J."/>
            <person name="Sykes S."/>
            <person name="Heiman D."/>
            <person name="Young S."/>
            <person name="Zeng Q."/>
            <person name="Abouelleil A."/>
            <person name="Aftuck L."/>
            <person name="Bessette D."/>
            <person name="Brown A."/>
            <person name="FitzGerald M."/>
            <person name="Lui A."/>
            <person name="Macdonald J.P."/>
            <person name="Priest M."/>
            <person name="Orbach M.J."/>
            <person name="Galgiani J.N."/>
            <person name="Kirkland T.N."/>
            <person name="Cole G.T."/>
            <person name="Birren B.W."/>
            <person name="Henn M.R."/>
            <person name="Taylor J.W."/>
            <person name="Rounsley S.D."/>
        </authorList>
    </citation>
    <scope>GENOME REANNOTATION</scope>
    <source>
        <strain evidence="9">RS</strain>
    </source>
</reference>
<dbReference type="Gene3D" id="1.20.1250.20">
    <property type="entry name" value="MFS general substrate transporter like domains"/>
    <property type="match status" value="2"/>
</dbReference>
<feature type="domain" description="Nodulin-like" evidence="7">
    <location>
        <begin position="12"/>
        <end position="201"/>
    </location>
</feature>
<dbReference type="PANTHER" id="PTHR21576">
    <property type="entry name" value="UNCHARACTERIZED NODULIN-LIKE PROTEIN"/>
    <property type="match status" value="1"/>
</dbReference>
<feature type="compositionally biased region" description="Basic and acidic residues" evidence="5">
    <location>
        <begin position="221"/>
        <end position="234"/>
    </location>
</feature>
<keyword evidence="2 6" id="KW-0812">Transmembrane</keyword>
<dbReference type="OrthoDB" id="410267at2759"/>
<evidence type="ECO:0000256" key="1">
    <source>
        <dbReference type="ARBA" id="ARBA00004141"/>
    </source>
</evidence>
<accession>J3KES7</accession>
<reference evidence="9" key="1">
    <citation type="journal article" date="2009" name="Genome Res.">
        <title>Comparative genomic analyses of the human fungal pathogens Coccidioides and their relatives.</title>
        <authorList>
            <person name="Sharpton T.J."/>
            <person name="Stajich J.E."/>
            <person name="Rounsley S.D."/>
            <person name="Gardner M.J."/>
            <person name="Wortman J.R."/>
            <person name="Jordar V.S."/>
            <person name="Maiti R."/>
            <person name="Kodira C.D."/>
            <person name="Neafsey D.E."/>
            <person name="Zeng Q."/>
            <person name="Hung C.-Y."/>
            <person name="McMahan C."/>
            <person name="Muszewska A."/>
            <person name="Grynberg M."/>
            <person name="Mandel M.A."/>
            <person name="Kellner E.M."/>
            <person name="Barker B.M."/>
            <person name="Galgiani J.N."/>
            <person name="Orbach M.J."/>
            <person name="Kirkland T.N."/>
            <person name="Cole G.T."/>
            <person name="Henn M.R."/>
            <person name="Birren B.W."/>
            <person name="Taylor J.W."/>
        </authorList>
    </citation>
    <scope>NUCLEOTIDE SEQUENCE [LARGE SCALE GENOMIC DNA]</scope>
    <source>
        <strain evidence="9">RS</strain>
    </source>
</reference>
<keyword evidence="3 6" id="KW-1133">Transmembrane helix</keyword>
<dbReference type="SUPFAM" id="SSF103473">
    <property type="entry name" value="MFS general substrate transporter"/>
    <property type="match status" value="1"/>
</dbReference>
<evidence type="ECO:0000256" key="6">
    <source>
        <dbReference type="SAM" id="Phobius"/>
    </source>
</evidence>
<dbReference type="KEGG" id="cim:CIMG_05045"/>
<dbReference type="OMA" id="PDGLGCY"/>
<dbReference type="InterPro" id="IPR010658">
    <property type="entry name" value="Nodulin-like"/>
</dbReference>
<feature type="transmembrane region" description="Helical" evidence="6">
    <location>
        <begin position="489"/>
        <end position="508"/>
    </location>
</feature>
<evidence type="ECO:0000313" key="8">
    <source>
        <dbReference type="EMBL" id="EAS34021.3"/>
    </source>
</evidence>
<name>J3KES7_COCIM</name>
<dbReference type="AlphaFoldDB" id="J3KES7"/>
<feature type="region of interest" description="Disordered" evidence="5">
    <location>
        <begin position="200"/>
        <end position="270"/>
    </location>
</feature>
<feature type="transmembrane region" description="Helical" evidence="6">
    <location>
        <begin position="407"/>
        <end position="430"/>
    </location>
</feature>